<comment type="caution">
    <text evidence="1">The sequence shown here is derived from an EMBL/GenBank/DDBJ whole genome shotgun (WGS) entry which is preliminary data.</text>
</comment>
<organism evidence="1 2">
    <name type="scientific">Necator americanus</name>
    <name type="common">Human hookworm</name>
    <dbReference type="NCBI Taxonomy" id="51031"/>
    <lineage>
        <taxon>Eukaryota</taxon>
        <taxon>Metazoa</taxon>
        <taxon>Ecdysozoa</taxon>
        <taxon>Nematoda</taxon>
        <taxon>Chromadorea</taxon>
        <taxon>Rhabditida</taxon>
        <taxon>Rhabditina</taxon>
        <taxon>Rhabditomorpha</taxon>
        <taxon>Strongyloidea</taxon>
        <taxon>Ancylostomatidae</taxon>
        <taxon>Bunostominae</taxon>
        <taxon>Necator</taxon>
    </lineage>
</organism>
<keyword evidence="2" id="KW-1185">Reference proteome</keyword>
<name>A0ABR1BT75_NECAM</name>
<gene>
    <name evidence="1" type="primary">Necator_chrI.g1964</name>
    <name evidence="1" type="ORF">RB195_005838</name>
</gene>
<reference evidence="1 2" key="1">
    <citation type="submission" date="2023-08" db="EMBL/GenBank/DDBJ databases">
        <title>A Necator americanus chromosomal reference genome.</title>
        <authorList>
            <person name="Ilik V."/>
            <person name="Petrzelkova K.J."/>
            <person name="Pardy F."/>
            <person name="Fuh T."/>
            <person name="Niatou-Singa F.S."/>
            <person name="Gouil Q."/>
            <person name="Baker L."/>
            <person name="Ritchie M.E."/>
            <person name="Jex A.R."/>
            <person name="Gazzola D."/>
            <person name="Li H."/>
            <person name="Toshio Fujiwara R."/>
            <person name="Zhan B."/>
            <person name="Aroian R.V."/>
            <person name="Pafco B."/>
            <person name="Schwarz E.M."/>
        </authorList>
    </citation>
    <scope>NUCLEOTIDE SEQUENCE [LARGE SCALE GENOMIC DNA]</scope>
    <source>
        <strain evidence="1 2">Aroian</strain>
        <tissue evidence="1">Whole animal</tissue>
    </source>
</reference>
<sequence>MRIDAINLAQRIANSDGYTSTVARRPVLGARREYATVPDSNKINCCLPLITDDLSKAIRASLVNCGLEDQLRIVEKPPTNLKKQLV</sequence>
<proteinExistence type="predicted"/>
<dbReference type="Proteomes" id="UP001303046">
    <property type="component" value="Unassembled WGS sequence"/>
</dbReference>
<accession>A0ABR1BT75</accession>
<dbReference type="EMBL" id="JAVFWL010000001">
    <property type="protein sequence ID" value="KAK6728445.1"/>
    <property type="molecule type" value="Genomic_DNA"/>
</dbReference>
<evidence type="ECO:0000313" key="1">
    <source>
        <dbReference type="EMBL" id="KAK6728445.1"/>
    </source>
</evidence>
<protein>
    <submittedName>
        <fullName evidence="1">Uncharacterized protein</fullName>
    </submittedName>
</protein>
<evidence type="ECO:0000313" key="2">
    <source>
        <dbReference type="Proteomes" id="UP001303046"/>
    </source>
</evidence>